<evidence type="ECO:0000256" key="2">
    <source>
        <dbReference type="ARBA" id="ARBA00022723"/>
    </source>
</evidence>
<keyword evidence="5" id="KW-0539">Nucleus</keyword>
<dbReference type="SUPFAM" id="SSF53098">
    <property type="entry name" value="Ribonuclease H-like"/>
    <property type="match status" value="1"/>
</dbReference>
<sequence length="163" mass="18281">MLGVRRLLEAHTGDYISQKMKELMESFGISKSKIISVCTDGGATMIAAVQKLLGEGKNVYCFAHMLNLIVTDGLEDKNNKPLKKLIDLVKSFMTYARHSSNFMDALRAEQQRDGVPEGGVALFIQSVPTQWNSTFYMRSRFVTPIPLRSTCSGKSKYKTKKCF</sequence>
<protein>
    <submittedName>
        <fullName evidence="6">Uncharacterized protein</fullName>
    </submittedName>
</protein>
<evidence type="ECO:0000313" key="6">
    <source>
        <dbReference type="EMBL" id="CAH1114886.1"/>
    </source>
</evidence>
<dbReference type="GO" id="GO:0005634">
    <property type="term" value="C:nucleus"/>
    <property type="evidence" value="ECO:0007669"/>
    <property type="project" value="UniProtKB-SubCell"/>
</dbReference>
<keyword evidence="4" id="KW-0862">Zinc</keyword>
<proteinExistence type="predicted"/>
<dbReference type="AlphaFoldDB" id="A0A9P0D9H5"/>
<keyword evidence="7" id="KW-1185">Reference proteome</keyword>
<evidence type="ECO:0000313" key="7">
    <source>
        <dbReference type="Proteomes" id="UP001153636"/>
    </source>
</evidence>
<name>A0A9P0D9H5_9CUCU</name>
<comment type="subcellular location">
    <subcellularLocation>
        <location evidence="1">Nucleus</location>
    </subcellularLocation>
</comment>
<evidence type="ECO:0000256" key="3">
    <source>
        <dbReference type="ARBA" id="ARBA00022771"/>
    </source>
</evidence>
<reference evidence="6" key="1">
    <citation type="submission" date="2022-01" db="EMBL/GenBank/DDBJ databases">
        <authorList>
            <person name="King R."/>
        </authorList>
    </citation>
    <scope>NUCLEOTIDE SEQUENCE</scope>
</reference>
<evidence type="ECO:0000256" key="4">
    <source>
        <dbReference type="ARBA" id="ARBA00022833"/>
    </source>
</evidence>
<keyword evidence="3" id="KW-0863">Zinc-finger</keyword>
<dbReference type="PANTHER" id="PTHR46481:SF10">
    <property type="entry name" value="ZINC FINGER BED DOMAIN-CONTAINING PROTEIN 39"/>
    <property type="match status" value="1"/>
</dbReference>
<dbReference type="PANTHER" id="PTHR46481">
    <property type="entry name" value="ZINC FINGER BED DOMAIN-CONTAINING PROTEIN 4"/>
    <property type="match status" value="1"/>
</dbReference>
<evidence type="ECO:0000256" key="1">
    <source>
        <dbReference type="ARBA" id="ARBA00004123"/>
    </source>
</evidence>
<dbReference type="EMBL" id="OV651820">
    <property type="protein sequence ID" value="CAH1114886.1"/>
    <property type="molecule type" value="Genomic_DNA"/>
</dbReference>
<dbReference type="Proteomes" id="UP001153636">
    <property type="component" value="Chromosome 8"/>
</dbReference>
<organism evidence="6 7">
    <name type="scientific">Psylliodes chrysocephalus</name>
    <dbReference type="NCBI Taxonomy" id="3402493"/>
    <lineage>
        <taxon>Eukaryota</taxon>
        <taxon>Metazoa</taxon>
        <taxon>Ecdysozoa</taxon>
        <taxon>Arthropoda</taxon>
        <taxon>Hexapoda</taxon>
        <taxon>Insecta</taxon>
        <taxon>Pterygota</taxon>
        <taxon>Neoptera</taxon>
        <taxon>Endopterygota</taxon>
        <taxon>Coleoptera</taxon>
        <taxon>Polyphaga</taxon>
        <taxon>Cucujiformia</taxon>
        <taxon>Chrysomeloidea</taxon>
        <taxon>Chrysomelidae</taxon>
        <taxon>Galerucinae</taxon>
        <taxon>Alticini</taxon>
        <taxon>Psylliodes</taxon>
    </lineage>
</organism>
<gene>
    <name evidence="6" type="ORF">PSYICH_LOCUS14786</name>
</gene>
<dbReference type="OrthoDB" id="6620210at2759"/>
<evidence type="ECO:0000256" key="5">
    <source>
        <dbReference type="ARBA" id="ARBA00023242"/>
    </source>
</evidence>
<keyword evidence="2" id="KW-0479">Metal-binding</keyword>
<accession>A0A9P0D9H5</accession>
<dbReference type="GO" id="GO:0008270">
    <property type="term" value="F:zinc ion binding"/>
    <property type="evidence" value="ECO:0007669"/>
    <property type="project" value="UniProtKB-KW"/>
</dbReference>
<dbReference type="InterPro" id="IPR052035">
    <property type="entry name" value="ZnF_BED_domain_contain"/>
</dbReference>
<dbReference type="InterPro" id="IPR012337">
    <property type="entry name" value="RNaseH-like_sf"/>
</dbReference>